<dbReference type="Proteomes" id="UP000030765">
    <property type="component" value="Unassembled WGS sequence"/>
</dbReference>
<sequence>MAEFNCPPCSPGPKNQEDKMTDILPSQRSVTHAGVRRRREINRLKCNIFTWPGPAALGSSRASASFRYRAVSSGLLLLFRGGFGASVAASTAHCCHRIDLSSSDLARTGEHLSIPVDQAASNANYISVQMEHQMDGGRRTPIATERTVRAERGFVQGRHKKQHESGYGTRPLDHTHTHTYAPHPPFRSPRRRRRHRRLGRAIGLFPVSSPSVCHFRAGTR</sequence>
<protein>
    <submittedName>
        <fullName evidence="2 3">Uncharacterized protein</fullName>
    </submittedName>
</protein>
<feature type="region of interest" description="Disordered" evidence="1">
    <location>
        <begin position="156"/>
        <end position="193"/>
    </location>
</feature>
<reference evidence="3" key="2">
    <citation type="submission" date="2020-05" db="UniProtKB">
        <authorList>
            <consortium name="EnsemblMetazoa"/>
        </authorList>
    </citation>
    <scope>IDENTIFICATION</scope>
</reference>
<gene>
    <name evidence="2" type="ORF">ZHAS_00021281</name>
</gene>
<keyword evidence="4" id="KW-1185">Reference proteome</keyword>
<organism evidence="2">
    <name type="scientific">Anopheles sinensis</name>
    <name type="common">Mosquito</name>
    <dbReference type="NCBI Taxonomy" id="74873"/>
    <lineage>
        <taxon>Eukaryota</taxon>
        <taxon>Metazoa</taxon>
        <taxon>Ecdysozoa</taxon>
        <taxon>Arthropoda</taxon>
        <taxon>Hexapoda</taxon>
        <taxon>Insecta</taxon>
        <taxon>Pterygota</taxon>
        <taxon>Neoptera</taxon>
        <taxon>Endopterygota</taxon>
        <taxon>Diptera</taxon>
        <taxon>Nematocera</taxon>
        <taxon>Culicoidea</taxon>
        <taxon>Culicidae</taxon>
        <taxon>Anophelinae</taxon>
        <taxon>Anopheles</taxon>
    </lineage>
</organism>
<accession>A0A084WRZ5</accession>
<dbReference type="EMBL" id="KE525409">
    <property type="protein sequence ID" value="KFB52989.1"/>
    <property type="molecule type" value="Genomic_DNA"/>
</dbReference>
<feature type="region of interest" description="Disordered" evidence="1">
    <location>
        <begin position="1"/>
        <end position="20"/>
    </location>
</feature>
<evidence type="ECO:0000256" key="1">
    <source>
        <dbReference type="SAM" id="MobiDB-lite"/>
    </source>
</evidence>
<evidence type="ECO:0000313" key="4">
    <source>
        <dbReference type="Proteomes" id="UP000030765"/>
    </source>
</evidence>
<name>A0A084WRZ5_ANOSI</name>
<evidence type="ECO:0000313" key="3">
    <source>
        <dbReference type="EnsemblMetazoa" id="ASIC021281-PA"/>
    </source>
</evidence>
<dbReference type="EMBL" id="ATLV01026290">
    <property type="status" value="NOT_ANNOTATED_CDS"/>
    <property type="molecule type" value="Genomic_DNA"/>
</dbReference>
<dbReference type="VEuPathDB" id="VectorBase:ASIC021281"/>
<proteinExistence type="predicted"/>
<evidence type="ECO:0000313" key="2">
    <source>
        <dbReference type="EMBL" id="KFB52989.1"/>
    </source>
</evidence>
<reference evidence="2 4" key="1">
    <citation type="journal article" date="2014" name="BMC Genomics">
        <title>Genome sequence of Anopheles sinensis provides insight into genetics basis of mosquito competence for malaria parasites.</title>
        <authorList>
            <person name="Zhou D."/>
            <person name="Zhang D."/>
            <person name="Ding G."/>
            <person name="Shi L."/>
            <person name="Hou Q."/>
            <person name="Ye Y."/>
            <person name="Xu Y."/>
            <person name="Zhou H."/>
            <person name="Xiong C."/>
            <person name="Li S."/>
            <person name="Yu J."/>
            <person name="Hong S."/>
            <person name="Yu X."/>
            <person name="Zou P."/>
            <person name="Chen C."/>
            <person name="Chang X."/>
            <person name="Wang W."/>
            <person name="Lv Y."/>
            <person name="Sun Y."/>
            <person name="Ma L."/>
            <person name="Shen B."/>
            <person name="Zhu C."/>
        </authorList>
    </citation>
    <scope>NUCLEOTIDE SEQUENCE [LARGE SCALE GENOMIC DNA]</scope>
</reference>
<dbReference type="EnsemblMetazoa" id="ASIC021281-RA">
    <property type="protein sequence ID" value="ASIC021281-PA"/>
    <property type="gene ID" value="ASIC021281"/>
</dbReference>
<dbReference type="AlphaFoldDB" id="A0A084WRZ5"/>